<dbReference type="EC" id="2.7.1.25" evidence="4 9"/>
<evidence type="ECO:0000313" key="13">
    <source>
        <dbReference type="Proteomes" id="UP001138768"/>
    </source>
</evidence>
<keyword evidence="8 9" id="KW-0067">ATP-binding</keyword>
<dbReference type="HAMAP" id="MF_00065">
    <property type="entry name" value="Adenylyl_sulf_kinase"/>
    <property type="match status" value="1"/>
</dbReference>
<gene>
    <name evidence="9 12" type="primary">cysC</name>
    <name evidence="12" type="ORF">CKO42_12080</name>
</gene>
<evidence type="ECO:0000256" key="7">
    <source>
        <dbReference type="ARBA" id="ARBA00022777"/>
    </source>
</evidence>
<dbReference type="NCBIfam" id="NF003013">
    <property type="entry name" value="PRK03846.1"/>
    <property type="match status" value="1"/>
</dbReference>
<dbReference type="FunFam" id="3.40.50.300:FF:000212">
    <property type="entry name" value="Adenylyl-sulfate kinase"/>
    <property type="match status" value="1"/>
</dbReference>
<keyword evidence="5 9" id="KW-0808">Transferase</keyword>
<proteinExistence type="inferred from homology"/>
<feature type="active site" description="Phosphoserine intermediate" evidence="9">
    <location>
        <position position="125"/>
    </location>
</feature>
<evidence type="ECO:0000256" key="2">
    <source>
        <dbReference type="ARBA" id="ARBA00002632"/>
    </source>
</evidence>
<dbReference type="Pfam" id="PF01583">
    <property type="entry name" value="APS_kinase"/>
    <property type="match status" value="1"/>
</dbReference>
<comment type="function">
    <text evidence="2 9 10">Catalyzes the synthesis of activated sulfate.</text>
</comment>
<organism evidence="12 13">
    <name type="scientific">Lamprobacter modestohalophilus</name>
    <dbReference type="NCBI Taxonomy" id="1064514"/>
    <lineage>
        <taxon>Bacteria</taxon>
        <taxon>Pseudomonadati</taxon>
        <taxon>Pseudomonadota</taxon>
        <taxon>Gammaproteobacteria</taxon>
        <taxon>Chromatiales</taxon>
        <taxon>Chromatiaceae</taxon>
        <taxon>Lamprobacter</taxon>
    </lineage>
</organism>
<evidence type="ECO:0000256" key="6">
    <source>
        <dbReference type="ARBA" id="ARBA00022741"/>
    </source>
</evidence>
<evidence type="ECO:0000259" key="11">
    <source>
        <dbReference type="Pfam" id="PF01583"/>
    </source>
</evidence>
<keyword evidence="6 9" id="KW-0547">Nucleotide-binding</keyword>
<evidence type="ECO:0000256" key="1">
    <source>
        <dbReference type="ARBA" id="ARBA00001823"/>
    </source>
</evidence>
<dbReference type="Gene3D" id="3.40.50.300">
    <property type="entry name" value="P-loop containing nucleotide triphosphate hydrolases"/>
    <property type="match status" value="1"/>
</dbReference>
<dbReference type="NCBIfam" id="TIGR00455">
    <property type="entry name" value="apsK"/>
    <property type="match status" value="1"/>
</dbReference>
<dbReference type="SUPFAM" id="SSF52540">
    <property type="entry name" value="P-loop containing nucleoside triphosphate hydrolases"/>
    <property type="match status" value="1"/>
</dbReference>
<dbReference type="GO" id="GO:0005737">
    <property type="term" value="C:cytoplasm"/>
    <property type="evidence" value="ECO:0007669"/>
    <property type="project" value="TreeGrafter"/>
</dbReference>
<dbReference type="CDD" id="cd02027">
    <property type="entry name" value="APSK"/>
    <property type="match status" value="1"/>
</dbReference>
<evidence type="ECO:0000256" key="9">
    <source>
        <dbReference type="HAMAP-Rule" id="MF_00065"/>
    </source>
</evidence>
<dbReference type="RefSeq" id="WP_200244193.1">
    <property type="nucleotide sequence ID" value="NZ_NRRY01000018.1"/>
</dbReference>
<dbReference type="GO" id="GO:0070814">
    <property type="term" value="P:hydrogen sulfide biosynthetic process"/>
    <property type="evidence" value="ECO:0007669"/>
    <property type="project" value="UniProtKB-UniRule"/>
</dbReference>
<dbReference type="GO" id="GO:0005524">
    <property type="term" value="F:ATP binding"/>
    <property type="evidence" value="ECO:0007669"/>
    <property type="project" value="UniProtKB-UniRule"/>
</dbReference>
<reference evidence="12 13" key="1">
    <citation type="journal article" date="2020" name="Microorganisms">
        <title>Osmotic Adaptation and Compatible Solute Biosynthesis of Phototrophic Bacteria as Revealed from Genome Analyses.</title>
        <authorList>
            <person name="Imhoff J.F."/>
            <person name="Rahn T."/>
            <person name="Kunzel S."/>
            <person name="Keller A."/>
            <person name="Neulinger S.C."/>
        </authorList>
    </citation>
    <scope>NUCLEOTIDE SEQUENCE [LARGE SCALE GENOMIC DNA]</scope>
    <source>
        <strain evidence="12 13">DSM 25653</strain>
    </source>
</reference>
<dbReference type="Proteomes" id="UP001138768">
    <property type="component" value="Unassembled WGS sequence"/>
</dbReference>
<dbReference type="EMBL" id="NRRY01000018">
    <property type="protein sequence ID" value="MBK1619158.1"/>
    <property type="molecule type" value="Genomic_DNA"/>
</dbReference>
<sequence length="221" mass="24419">MENDTNITWHEHRVTREERERLHGHRGCVIWFTGLSGSGKSTLANVLDHMLSARGAKSAVLDGDNVRHGLNAGRNILKETHGDEFAERFGLGFSAVDREENIRRIGAVAQLFCEAGTIALTAFISPYRVDRDRVRATMPDGDFIEVFVDTPLDVCEQRDPKGLYKKARAGEISHFTGIDDPYEAPDAPELTLKASEQTPEALAGEVIDYLVGRGILKVFAA</sequence>
<feature type="domain" description="APS kinase" evidence="11">
    <location>
        <begin position="26"/>
        <end position="192"/>
    </location>
</feature>
<dbReference type="InterPro" id="IPR059117">
    <property type="entry name" value="APS_kinase_dom"/>
</dbReference>
<accession>A0A9X0WA90</accession>
<evidence type="ECO:0000256" key="4">
    <source>
        <dbReference type="ARBA" id="ARBA00012121"/>
    </source>
</evidence>
<evidence type="ECO:0000256" key="10">
    <source>
        <dbReference type="RuleBase" id="RU004347"/>
    </source>
</evidence>
<dbReference type="PANTHER" id="PTHR42700:SF3">
    <property type="entry name" value="BIFUNCTIONAL SAT_APS KINASE-RELATED"/>
    <property type="match status" value="1"/>
</dbReference>
<comment type="caution">
    <text evidence="12">The sequence shown here is derived from an EMBL/GenBank/DDBJ whole genome shotgun (WGS) entry which is preliminary data.</text>
</comment>
<evidence type="ECO:0000256" key="3">
    <source>
        <dbReference type="ARBA" id="ARBA00004806"/>
    </source>
</evidence>
<protein>
    <recommendedName>
        <fullName evidence="4 9">Adenylyl-sulfate kinase</fullName>
        <ecNumber evidence="4 9">2.7.1.25</ecNumber>
    </recommendedName>
    <alternativeName>
        <fullName evidence="9">APS kinase</fullName>
    </alternativeName>
    <alternativeName>
        <fullName evidence="9">ATP adenosine-5'-phosphosulfate 3'-phosphotransferase</fullName>
    </alternativeName>
    <alternativeName>
        <fullName evidence="9">Adenosine-5'-phosphosulfate kinase</fullName>
    </alternativeName>
</protein>
<comment type="pathway">
    <text evidence="3 9 10">Sulfur metabolism; hydrogen sulfide biosynthesis; sulfite from sulfate: step 2/3.</text>
</comment>
<dbReference type="GO" id="GO:0004781">
    <property type="term" value="F:sulfate adenylyltransferase (ATP) activity"/>
    <property type="evidence" value="ECO:0007669"/>
    <property type="project" value="TreeGrafter"/>
</dbReference>
<keyword evidence="9" id="KW-0597">Phosphoprotein</keyword>
<comment type="similarity">
    <text evidence="9 10">Belongs to the APS kinase family.</text>
</comment>
<dbReference type="AlphaFoldDB" id="A0A9X0WA90"/>
<keyword evidence="7 9" id="KW-0418">Kinase</keyword>
<comment type="catalytic activity">
    <reaction evidence="1 9 10">
        <text>adenosine 5'-phosphosulfate + ATP = 3'-phosphoadenylyl sulfate + ADP + H(+)</text>
        <dbReference type="Rhea" id="RHEA:24152"/>
        <dbReference type="ChEBI" id="CHEBI:15378"/>
        <dbReference type="ChEBI" id="CHEBI:30616"/>
        <dbReference type="ChEBI" id="CHEBI:58243"/>
        <dbReference type="ChEBI" id="CHEBI:58339"/>
        <dbReference type="ChEBI" id="CHEBI:456216"/>
        <dbReference type="EC" id="2.7.1.25"/>
    </reaction>
</comment>
<keyword evidence="13" id="KW-1185">Reference proteome</keyword>
<dbReference type="GO" id="GO:0010134">
    <property type="term" value="P:sulfate assimilation via adenylyl sulfate reduction"/>
    <property type="evidence" value="ECO:0007669"/>
    <property type="project" value="TreeGrafter"/>
</dbReference>
<dbReference type="InterPro" id="IPR050512">
    <property type="entry name" value="Sulf_AdTrans/APS_kinase"/>
</dbReference>
<evidence type="ECO:0000256" key="5">
    <source>
        <dbReference type="ARBA" id="ARBA00022679"/>
    </source>
</evidence>
<evidence type="ECO:0000313" key="12">
    <source>
        <dbReference type="EMBL" id="MBK1619158.1"/>
    </source>
</evidence>
<dbReference type="GO" id="GO:0019379">
    <property type="term" value="P:sulfate assimilation, phosphoadenylyl sulfate reduction by phosphoadenylyl-sulfate reductase (thioredoxin)"/>
    <property type="evidence" value="ECO:0007669"/>
    <property type="project" value="TreeGrafter"/>
</dbReference>
<evidence type="ECO:0000256" key="8">
    <source>
        <dbReference type="ARBA" id="ARBA00022840"/>
    </source>
</evidence>
<feature type="binding site" evidence="9">
    <location>
        <begin position="34"/>
        <end position="41"/>
    </location>
    <ligand>
        <name>ATP</name>
        <dbReference type="ChEBI" id="CHEBI:30616"/>
    </ligand>
</feature>
<name>A0A9X0WA90_9GAMM</name>
<dbReference type="InterPro" id="IPR027417">
    <property type="entry name" value="P-loop_NTPase"/>
</dbReference>
<dbReference type="GO" id="GO:0004020">
    <property type="term" value="F:adenylylsulfate kinase activity"/>
    <property type="evidence" value="ECO:0007669"/>
    <property type="project" value="UniProtKB-UniRule"/>
</dbReference>
<dbReference type="InterPro" id="IPR002891">
    <property type="entry name" value="APS"/>
</dbReference>
<dbReference type="PANTHER" id="PTHR42700">
    <property type="entry name" value="SULFATE ADENYLYLTRANSFERASE"/>
    <property type="match status" value="1"/>
</dbReference>